<dbReference type="InterPro" id="IPR032806">
    <property type="entry name" value="YbfD_N"/>
</dbReference>
<dbReference type="Pfam" id="PF13808">
    <property type="entry name" value="DDE_Tnp_1_assoc"/>
    <property type="match status" value="1"/>
</dbReference>
<dbReference type="GO" id="GO:0003677">
    <property type="term" value="F:DNA binding"/>
    <property type="evidence" value="ECO:0007669"/>
    <property type="project" value="InterPro"/>
</dbReference>
<dbReference type="InterPro" id="IPR051698">
    <property type="entry name" value="Transposase_11-like"/>
</dbReference>
<feature type="domain" description="H repeat-associated protein N-terminal" evidence="3">
    <location>
        <begin position="8"/>
        <end position="95"/>
    </location>
</feature>
<dbReference type="EMBL" id="FN667741">
    <property type="protein sequence ID" value="CBJ81704.1"/>
    <property type="molecule type" value="Genomic_DNA"/>
</dbReference>
<organism evidence="4 5">
    <name type="scientific">Xenorhabdus bovienii (strain SS-2004)</name>
    <name type="common">Xenorhabdus nematophila subsp. bovienii</name>
    <dbReference type="NCBI Taxonomy" id="406818"/>
    <lineage>
        <taxon>Bacteria</taxon>
        <taxon>Pseudomonadati</taxon>
        <taxon>Pseudomonadota</taxon>
        <taxon>Gammaproteobacteria</taxon>
        <taxon>Enterobacterales</taxon>
        <taxon>Morganellaceae</taxon>
        <taxon>Xenorhabdus</taxon>
    </lineage>
</organism>
<evidence type="ECO:0000259" key="3">
    <source>
        <dbReference type="Pfam" id="PF13808"/>
    </source>
</evidence>
<protein>
    <submittedName>
        <fullName evidence="4">Transposase</fullName>
    </submittedName>
</protein>
<feature type="domain" description="Transposase IS4-like" evidence="2">
    <location>
        <begin position="104"/>
        <end position="339"/>
    </location>
</feature>
<dbReference type="Pfam" id="PF01609">
    <property type="entry name" value="DDE_Tnp_1"/>
    <property type="match status" value="1"/>
</dbReference>
<accession>D3V792</accession>
<dbReference type="eggNOG" id="COG5433">
    <property type="taxonomic scope" value="Bacteria"/>
</dbReference>
<dbReference type="KEGG" id="xbo:XBJ1_2580"/>
<dbReference type="GO" id="GO:0006313">
    <property type="term" value="P:DNA transposition"/>
    <property type="evidence" value="ECO:0007669"/>
    <property type="project" value="InterPro"/>
</dbReference>
<evidence type="ECO:0000313" key="5">
    <source>
        <dbReference type="Proteomes" id="UP000002045"/>
    </source>
</evidence>
<evidence type="ECO:0000256" key="1">
    <source>
        <dbReference type="ARBA" id="ARBA00010075"/>
    </source>
</evidence>
<evidence type="ECO:0000313" key="4">
    <source>
        <dbReference type="EMBL" id="CBJ81704.1"/>
    </source>
</evidence>
<comment type="similarity">
    <text evidence="1">Belongs to the transposase 11 family.</text>
</comment>
<gene>
    <name evidence="4" type="ordered locus">XBJ1_2580</name>
</gene>
<dbReference type="PANTHER" id="PTHR30298">
    <property type="entry name" value="H REPEAT-ASSOCIATED PREDICTED TRANSPOSASE"/>
    <property type="match status" value="1"/>
</dbReference>
<reference evidence="4" key="1">
    <citation type="journal article" date="2011" name="PLoS ONE">
        <title>The entomopathogenic bacterial endosymbionts xenorhabdus and photorhabdus: convergent lifestyles from divergent genomes.</title>
        <authorList>
            <person name="Chaston J.M."/>
            <person name="Suen G."/>
            <person name="Tucker S.L."/>
            <person name="Andersen A.W."/>
            <person name="Bhasin A."/>
            <person name="Bode E."/>
            <person name="Bode H.B."/>
            <person name="Brachmann A.O."/>
            <person name="Cowles C.E."/>
            <person name="Cowles K.N."/>
            <person name="Darby C."/>
            <person name="de Leon L."/>
            <person name="Drace K."/>
            <person name="Du Z."/>
            <person name="Givaudan A."/>
            <person name="Herbert Tran E.E."/>
            <person name="Jewell K.A."/>
            <person name="Knack J.J."/>
            <person name="Krasomil-Osterfeld K.C."/>
            <person name="Kukor R."/>
            <person name="Lanois A."/>
            <person name="Latreille P."/>
            <person name="Leimgruber N.K."/>
            <person name="Lipke C.M."/>
            <person name="Liu R."/>
            <person name="Lu X."/>
            <person name="Martens E.C."/>
            <person name="Marri P.R."/>
            <person name="Medigue C."/>
            <person name="Menard M.L."/>
            <person name="Miller N.M."/>
            <person name="Morales-Soto N."/>
            <person name="Norton S."/>
            <person name="Ogier J.C."/>
            <person name="Orchard S.S."/>
            <person name="Park D."/>
            <person name="Park Y."/>
            <person name="Qurollo B.A."/>
            <person name="Sugar D.R."/>
            <person name="Richards G.R."/>
            <person name="Rouy Z."/>
            <person name="Slominski B."/>
            <person name="Slominski K."/>
            <person name="Snyder H."/>
            <person name="Tjaden B.C."/>
            <person name="van der Hoeven R."/>
            <person name="Welch R.D."/>
            <person name="Wheeler C."/>
            <person name="Xiang B."/>
            <person name="Barbazuk B."/>
            <person name="Gaudriault S."/>
            <person name="Goodner B."/>
            <person name="Slater S.C."/>
            <person name="Forst S."/>
            <person name="Goldman B.S."/>
            <person name="Goodrich-Blair H."/>
        </authorList>
    </citation>
    <scope>NUCLEOTIDE SEQUENCE [LARGE SCALE GENOMIC DNA]</scope>
    <source>
        <strain evidence="4">SS-2004</strain>
    </source>
</reference>
<sequence length="396" mass="44464">MSSVSPLLQHFASLEDPRVQRTQLHSLENILTIAICAVICGAEGWVEIEEFGESKQDFFTQLLDLTNGIPSHDTFGRVFAALDTQAFADCFTSWISTLAQGVDQDIIAIDGKTMRRSLDKANGKAAIHLVSAFACTNRLVLGQVKVESKSNEITAIPELLRRLVLSGSLVTIDAMGCQKAIAHQLHEAGADYVLSLKENHPGLYNDVSHYFDYVSSQPEHLSEYEDVDAGHGRIERRTVQMTHVDWLPEKACWCGLHSIIRVIRERYVGNEVSRESCYFISTLRPTEAQRAATAIRSYWQIETQLHWCLDIAFNEDQQRMQEGNAAANMALLNKIALNLLRLSPTKAGIKARRKRADWEDKYLLTVLGKAQQIYMRLPWVAPVSGCNRVAHPLCKK</sequence>
<dbReference type="NCBIfam" id="NF033564">
    <property type="entry name" value="transpos_ISAs1"/>
    <property type="match status" value="1"/>
</dbReference>
<dbReference type="STRING" id="406818.XBJ1_2580"/>
<dbReference type="GO" id="GO:0004803">
    <property type="term" value="F:transposase activity"/>
    <property type="evidence" value="ECO:0007669"/>
    <property type="project" value="InterPro"/>
</dbReference>
<proteinExistence type="inferred from homology"/>
<dbReference type="InterPro" id="IPR047647">
    <property type="entry name" value="ISAs1_transpos"/>
</dbReference>
<dbReference type="InterPro" id="IPR002559">
    <property type="entry name" value="Transposase_11"/>
</dbReference>
<dbReference type="PANTHER" id="PTHR30298:SF0">
    <property type="entry name" value="PROTEIN YBFL-RELATED"/>
    <property type="match status" value="1"/>
</dbReference>
<dbReference type="Proteomes" id="UP000002045">
    <property type="component" value="Chromosome"/>
</dbReference>
<evidence type="ECO:0000259" key="2">
    <source>
        <dbReference type="Pfam" id="PF01609"/>
    </source>
</evidence>
<dbReference type="AlphaFoldDB" id="D3V792"/>
<dbReference type="HOGENOM" id="CLU_046404_0_1_6"/>
<dbReference type="RefSeq" id="WP_012989005.1">
    <property type="nucleotide sequence ID" value="NC_013892.1"/>
</dbReference>
<name>D3V792_XENBS</name>